<reference evidence="1" key="1">
    <citation type="journal article" date="2020" name="Stud. Mycol.">
        <title>101 Dothideomycetes genomes: a test case for predicting lifestyles and emergence of pathogens.</title>
        <authorList>
            <person name="Haridas S."/>
            <person name="Albert R."/>
            <person name="Binder M."/>
            <person name="Bloem J."/>
            <person name="Labutti K."/>
            <person name="Salamov A."/>
            <person name="Andreopoulos B."/>
            <person name="Baker S."/>
            <person name="Barry K."/>
            <person name="Bills G."/>
            <person name="Bluhm B."/>
            <person name="Cannon C."/>
            <person name="Castanera R."/>
            <person name="Culley D."/>
            <person name="Daum C."/>
            <person name="Ezra D."/>
            <person name="Gonzalez J."/>
            <person name="Henrissat B."/>
            <person name="Kuo A."/>
            <person name="Liang C."/>
            <person name="Lipzen A."/>
            <person name="Lutzoni F."/>
            <person name="Magnuson J."/>
            <person name="Mondo S."/>
            <person name="Nolan M."/>
            <person name="Ohm R."/>
            <person name="Pangilinan J."/>
            <person name="Park H.-J."/>
            <person name="Ramirez L."/>
            <person name="Alfaro M."/>
            <person name="Sun H."/>
            <person name="Tritt A."/>
            <person name="Yoshinaga Y."/>
            <person name="Zwiers L.-H."/>
            <person name="Turgeon B."/>
            <person name="Goodwin S."/>
            <person name="Spatafora J."/>
            <person name="Crous P."/>
            <person name="Grigoriev I."/>
        </authorList>
    </citation>
    <scope>NUCLEOTIDE SEQUENCE</scope>
    <source>
        <strain evidence="1">CBS 121167</strain>
    </source>
</reference>
<proteinExistence type="predicted"/>
<evidence type="ECO:0000313" key="2">
    <source>
        <dbReference type="Proteomes" id="UP000799438"/>
    </source>
</evidence>
<keyword evidence="2" id="KW-1185">Reference proteome</keyword>
<accession>A0A6A6BVH3</accession>
<sequence>MFEEEKIRAPPEILLPRSSSIPTKMVQAAVGVNAGKGWSERQESTLKLFRCFVQKRPDGGIIRSRTMRKTMSLSFTKRRQSIRRSIACEKKARWNQGASRTSFGLFRWQEDCLNRRRLQSKNGPNWFSPDEYERIVKPRSARFNRERNVARVKTGHKNAG</sequence>
<gene>
    <name evidence="1" type="ORF">K452DRAFT_4520</name>
</gene>
<dbReference type="AlphaFoldDB" id="A0A6A6BVH3"/>
<dbReference type="RefSeq" id="XP_033402983.1">
    <property type="nucleotide sequence ID" value="XM_033546689.1"/>
</dbReference>
<evidence type="ECO:0000313" key="1">
    <source>
        <dbReference type="EMBL" id="KAF2147275.1"/>
    </source>
</evidence>
<dbReference type="EMBL" id="ML995474">
    <property type="protein sequence ID" value="KAF2147275.1"/>
    <property type="molecule type" value="Genomic_DNA"/>
</dbReference>
<dbReference type="Proteomes" id="UP000799438">
    <property type="component" value="Unassembled WGS sequence"/>
</dbReference>
<protein>
    <submittedName>
        <fullName evidence="1">Uncharacterized protein</fullName>
    </submittedName>
</protein>
<dbReference type="GeneID" id="54304195"/>
<name>A0A6A6BVH3_9PEZI</name>
<organism evidence="1 2">
    <name type="scientific">Aplosporella prunicola CBS 121167</name>
    <dbReference type="NCBI Taxonomy" id="1176127"/>
    <lineage>
        <taxon>Eukaryota</taxon>
        <taxon>Fungi</taxon>
        <taxon>Dikarya</taxon>
        <taxon>Ascomycota</taxon>
        <taxon>Pezizomycotina</taxon>
        <taxon>Dothideomycetes</taxon>
        <taxon>Dothideomycetes incertae sedis</taxon>
        <taxon>Botryosphaeriales</taxon>
        <taxon>Aplosporellaceae</taxon>
        <taxon>Aplosporella</taxon>
    </lineage>
</organism>